<dbReference type="EMBL" id="KZ107844">
    <property type="protein sequence ID" value="OSS49246.1"/>
    <property type="molecule type" value="Genomic_DNA"/>
</dbReference>
<comment type="similarity">
    <text evidence="2">Belongs to the transcriptional coactivator PC4 family.</text>
</comment>
<dbReference type="PANTHER" id="PTHR13215">
    <property type="entry name" value="RNA POLYMERASE II TRANSCRIPTIONAL COACTIVATOR"/>
    <property type="match status" value="1"/>
</dbReference>
<dbReference type="GO" id="GO:0060261">
    <property type="term" value="P:positive regulation of transcription initiation by RNA polymerase II"/>
    <property type="evidence" value="ECO:0007669"/>
    <property type="project" value="InterPro"/>
</dbReference>
<dbReference type="GO" id="GO:0005634">
    <property type="term" value="C:nucleus"/>
    <property type="evidence" value="ECO:0007669"/>
    <property type="project" value="UniProtKB-SubCell"/>
</dbReference>
<feature type="domain" description="Transcriptional coactivator p15 (PC4) C-terminal" evidence="8">
    <location>
        <begin position="70"/>
        <end position="120"/>
    </location>
</feature>
<feature type="region of interest" description="Disordered" evidence="7">
    <location>
        <begin position="1"/>
        <end position="62"/>
    </location>
</feature>
<proteinExistence type="inferred from homology"/>
<dbReference type="Pfam" id="PF02229">
    <property type="entry name" value="PC4"/>
    <property type="match status" value="1"/>
</dbReference>
<name>A0A1Y2LZC2_EPING</name>
<evidence type="ECO:0000259" key="8">
    <source>
        <dbReference type="Pfam" id="PF02229"/>
    </source>
</evidence>
<comment type="subcellular location">
    <subcellularLocation>
        <location evidence="1">Nucleus</location>
    </subcellularLocation>
</comment>
<reference evidence="9 10" key="1">
    <citation type="journal article" date="2017" name="Genome Announc.">
        <title>Genome sequence of the saprophytic ascomycete Epicoccum nigrum ICMP 19927 strain isolated from New Zealand.</title>
        <authorList>
            <person name="Fokin M."/>
            <person name="Fleetwood D."/>
            <person name="Weir B.S."/>
            <person name="Villas-Boas S.G."/>
        </authorList>
    </citation>
    <scope>NUCLEOTIDE SEQUENCE [LARGE SCALE GENOMIC DNA]</scope>
    <source>
        <strain evidence="9 10">ICMP 19927</strain>
    </source>
</reference>
<feature type="compositionally biased region" description="Gly residues" evidence="7">
    <location>
        <begin position="1"/>
        <end position="15"/>
    </location>
</feature>
<keyword evidence="4" id="KW-0238">DNA-binding</keyword>
<protein>
    <recommendedName>
        <fullName evidence="8">Transcriptional coactivator p15 (PC4) C-terminal domain-containing protein</fullName>
    </recommendedName>
</protein>
<evidence type="ECO:0000256" key="6">
    <source>
        <dbReference type="ARBA" id="ARBA00023242"/>
    </source>
</evidence>
<sequence length="172" mass="18922">MAGYKRGGFRGGNSGGFKKAFTKKRPAEDEDDAPSASKKSRSNDEDEEDTTPFVPQLHTGCDNDPYIALNRSGNRRVTVSDFKGTTLVSIREYYVDDKGEKRPGKKGISLSVEQYNALLAAAPLLESVLVKKEIQVVRPNYEADTENAATAKNEVEGEQRSSEEIVDEEDGE</sequence>
<organism evidence="9 10">
    <name type="scientific">Epicoccum nigrum</name>
    <name type="common">Soil fungus</name>
    <name type="synonym">Epicoccum purpurascens</name>
    <dbReference type="NCBI Taxonomy" id="105696"/>
    <lineage>
        <taxon>Eukaryota</taxon>
        <taxon>Fungi</taxon>
        <taxon>Dikarya</taxon>
        <taxon>Ascomycota</taxon>
        <taxon>Pezizomycotina</taxon>
        <taxon>Dothideomycetes</taxon>
        <taxon>Pleosporomycetidae</taxon>
        <taxon>Pleosporales</taxon>
        <taxon>Pleosporineae</taxon>
        <taxon>Didymellaceae</taxon>
        <taxon>Epicoccum</taxon>
    </lineage>
</organism>
<dbReference type="AlphaFoldDB" id="A0A1Y2LZC2"/>
<dbReference type="Gene3D" id="2.30.31.10">
    <property type="entry name" value="Transcriptional Coactivator Pc4, Chain A"/>
    <property type="match status" value="1"/>
</dbReference>
<feature type="region of interest" description="Disordered" evidence="7">
    <location>
        <begin position="140"/>
        <end position="172"/>
    </location>
</feature>
<evidence type="ECO:0000256" key="2">
    <source>
        <dbReference type="ARBA" id="ARBA00009001"/>
    </source>
</evidence>
<dbReference type="OMA" id="IREYYVT"/>
<gene>
    <name evidence="9" type="ORF">B5807_05551</name>
</gene>
<keyword evidence="5" id="KW-0804">Transcription</keyword>
<evidence type="ECO:0000313" key="10">
    <source>
        <dbReference type="Proteomes" id="UP000193240"/>
    </source>
</evidence>
<dbReference type="STRING" id="105696.A0A1Y2LZC2"/>
<keyword evidence="3" id="KW-0805">Transcription regulation</keyword>
<evidence type="ECO:0000256" key="5">
    <source>
        <dbReference type="ARBA" id="ARBA00023163"/>
    </source>
</evidence>
<dbReference type="Proteomes" id="UP000193240">
    <property type="component" value="Unassembled WGS sequence"/>
</dbReference>
<evidence type="ECO:0000256" key="1">
    <source>
        <dbReference type="ARBA" id="ARBA00004123"/>
    </source>
</evidence>
<evidence type="ECO:0000313" key="9">
    <source>
        <dbReference type="EMBL" id="OSS49246.1"/>
    </source>
</evidence>
<dbReference type="GO" id="GO:0003677">
    <property type="term" value="F:DNA binding"/>
    <property type="evidence" value="ECO:0007669"/>
    <property type="project" value="UniProtKB-KW"/>
</dbReference>
<feature type="compositionally biased region" description="Basic and acidic residues" evidence="7">
    <location>
        <begin position="153"/>
        <end position="163"/>
    </location>
</feature>
<dbReference type="InterPro" id="IPR045125">
    <property type="entry name" value="Sub1/Tcp4-like"/>
</dbReference>
<dbReference type="InterPro" id="IPR003173">
    <property type="entry name" value="PC4_C"/>
</dbReference>
<dbReference type="InParanoid" id="A0A1Y2LZC2"/>
<dbReference type="GO" id="GO:0003713">
    <property type="term" value="F:transcription coactivator activity"/>
    <property type="evidence" value="ECO:0007669"/>
    <property type="project" value="InterPro"/>
</dbReference>
<keyword evidence="6" id="KW-0539">Nucleus</keyword>
<dbReference type="SUPFAM" id="SSF54447">
    <property type="entry name" value="ssDNA-binding transcriptional regulator domain"/>
    <property type="match status" value="1"/>
</dbReference>
<accession>A0A1Y2LZC2</accession>
<evidence type="ECO:0000256" key="7">
    <source>
        <dbReference type="SAM" id="MobiDB-lite"/>
    </source>
</evidence>
<evidence type="ECO:0000256" key="3">
    <source>
        <dbReference type="ARBA" id="ARBA00023015"/>
    </source>
</evidence>
<dbReference type="InterPro" id="IPR009044">
    <property type="entry name" value="ssDNA-bd_transcriptional_reg"/>
</dbReference>
<keyword evidence="10" id="KW-1185">Reference proteome</keyword>
<evidence type="ECO:0000256" key="4">
    <source>
        <dbReference type="ARBA" id="ARBA00023125"/>
    </source>
</evidence>